<accession>A0AAW1J2X0</accession>
<proteinExistence type="predicted"/>
<dbReference type="Proteomes" id="UP001443914">
    <property type="component" value="Unassembled WGS sequence"/>
</dbReference>
<feature type="signal peptide" evidence="2">
    <location>
        <begin position="1"/>
        <end position="20"/>
    </location>
</feature>
<keyword evidence="2" id="KW-0732">Signal</keyword>
<feature type="region of interest" description="Disordered" evidence="1">
    <location>
        <begin position="32"/>
        <end position="85"/>
    </location>
</feature>
<feature type="chain" id="PRO_5043957165" description="Secreted protein" evidence="2">
    <location>
        <begin position="21"/>
        <end position="118"/>
    </location>
</feature>
<organism evidence="3 4">
    <name type="scientific">Saponaria officinalis</name>
    <name type="common">Common soapwort</name>
    <name type="synonym">Lychnis saponaria</name>
    <dbReference type="NCBI Taxonomy" id="3572"/>
    <lineage>
        <taxon>Eukaryota</taxon>
        <taxon>Viridiplantae</taxon>
        <taxon>Streptophyta</taxon>
        <taxon>Embryophyta</taxon>
        <taxon>Tracheophyta</taxon>
        <taxon>Spermatophyta</taxon>
        <taxon>Magnoliopsida</taxon>
        <taxon>eudicotyledons</taxon>
        <taxon>Gunneridae</taxon>
        <taxon>Pentapetalae</taxon>
        <taxon>Caryophyllales</taxon>
        <taxon>Caryophyllaceae</taxon>
        <taxon>Caryophylleae</taxon>
        <taxon>Saponaria</taxon>
    </lineage>
</organism>
<sequence>MRHSHMIICFFIFSTLLIEGTSLCSPPASCVTSSSYYSQARSPRRALRTHPTREHETATPKVSDDRRQHSIDNGGHDSVEPMKIGDDAVDNDELVYHIDYHGVTTHPAPTPKHPGHRI</sequence>
<evidence type="ECO:0000313" key="3">
    <source>
        <dbReference type="EMBL" id="KAK9697168.1"/>
    </source>
</evidence>
<dbReference type="AlphaFoldDB" id="A0AAW1J2X0"/>
<dbReference type="EMBL" id="JBDFQZ010000008">
    <property type="protein sequence ID" value="KAK9697168.1"/>
    <property type="molecule type" value="Genomic_DNA"/>
</dbReference>
<feature type="compositionally biased region" description="Basic and acidic residues" evidence="1">
    <location>
        <begin position="51"/>
        <end position="85"/>
    </location>
</feature>
<evidence type="ECO:0000256" key="1">
    <source>
        <dbReference type="SAM" id="MobiDB-lite"/>
    </source>
</evidence>
<evidence type="ECO:0000256" key="2">
    <source>
        <dbReference type="SAM" id="SignalP"/>
    </source>
</evidence>
<feature type="compositionally biased region" description="Polar residues" evidence="1">
    <location>
        <begin position="32"/>
        <end position="41"/>
    </location>
</feature>
<evidence type="ECO:0008006" key="5">
    <source>
        <dbReference type="Google" id="ProtNLM"/>
    </source>
</evidence>
<reference evidence="3" key="1">
    <citation type="submission" date="2024-03" db="EMBL/GenBank/DDBJ databases">
        <title>WGS assembly of Saponaria officinalis var. Norfolk2.</title>
        <authorList>
            <person name="Jenkins J."/>
            <person name="Shu S."/>
            <person name="Grimwood J."/>
            <person name="Barry K."/>
            <person name="Goodstein D."/>
            <person name="Schmutz J."/>
            <person name="Leebens-Mack J."/>
            <person name="Osbourn A."/>
        </authorList>
    </citation>
    <scope>NUCLEOTIDE SEQUENCE [LARGE SCALE GENOMIC DNA]</scope>
    <source>
        <strain evidence="3">JIC</strain>
    </source>
</reference>
<evidence type="ECO:0000313" key="4">
    <source>
        <dbReference type="Proteomes" id="UP001443914"/>
    </source>
</evidence>
<protein>
    <recommendedName>
        <fullName evidence="5">Secreted protein</fullName>
    </recommendedName>
</protein>
<comment type="caution">
    <text evidence="3">The sequence shown here is derived from an EMBL/GenBank/DDBJ whole genome shotgun (WGS) entry which is preliminary data.</text>
</comment>
<name>A0AAW1J2X0_SAPOF</name>
<keyword evidence="4" id="KW-1185">Reference proteome</keyword>
<gene>
    <name evidence="3" type="ORF">RND81_08G019200</name>
</gene>